<protein>
    <recommendedName>
        <fullName evidence="3">Lipoprotein</fullName>
    </recommendedName>
</protein>
<gene>
    <name evidence="1" type="ORF">CAZ10_08845</name>
</gene>
<name>A0A241XRA7_PSEAI</name>
<proteinExistence type="predicted"/>
<evidence type="ECO:0008006" key="3">
    <source>
        <dbReference type="Google" id="ProtNLM"/>
    </source>
</evidence>
<dbReference type="Proteomes" id="UP000194857">
    <property type="component" value="Unassembled WGS sequence"/>
</dbReference>
<reference evidence="1 2" key="1">
    <citation type="submission" date="2017-05" db="EMBL/GenBank/DDBJ databases">
        <authorList>
            <person name="Song R."/>
            <person name="Chenine A.L."/>
            <person name="Ruprecht R.M."/>
        </authorList>
    </citation>
    <scope>NUCLEOTIDE SEQUENCE [LARGE SCALE GENOMIC DNA]</scope>
    <source>
        <strain evidence="1 2">S567_C10_BS</strain>
    </source>
</reference>
<dbReference type="PROSITE" id="PS51257">
    <property type="entry name" value="PROKAR_LIPOPROTEIN"/>
    <property type="match status" value="1"/>
</dbReference>
<comment type="caution">
    <text evidence="1">The sequence shown here is derived from an EMBL/GenBank/DDBJ whole genome shotgun (WGS) entry which is preliminary data.</text>
</comment>
<sequence length="303" mass="31812">MKHLVVATSVLALSGILTGCSSLPMPDSTEFTEAGRSYQFQTTPSTMRFANASPLELKEGSETTRVLALFGMPDFQAVKPGDFSNFLFTTSEMGITQHYIAPAVSKRPEKSGPTNTDFAAVSVNALSGTGLGAGAVGAAGAALMIAGTDTSPDPRTLVGAAICYRAVSEQPDIKKAYVECVDSVAEDLAKALGPDAVVKQGQDLITISGSVDVPTSGKQPVSLLVGRMYNHAAEGYAPQDKGAFKAYVFAVQVKRFGDLQASKATVADIGQAIRSAKRQTISYRLNGSDDFRKVKNAEPVGVY</sequence>
<evidence type="ECO:0000313" key="2">
    <source>
        <dbReference type="Proteomes" id="UP000194857"/>
    </source>
</evidence>
<dbReference type="EMBL" id="NFFZ01000004">
    <property type="protein sequence ID" value="OTI62947.1"/>
    <property type="molecule type" value="Genomic_DNA"/>
</dbReference>
<accession>A0A241XRA7</accession>
<evidence type="ECO:0000313" key="1">
    <source>
        <dbReference type="EMBL" id="OTI62947.1"/>
    </source>
</evidence>
<dbReference type="AlphaFoldDB" id="A0A241XRA7"/>
<organism evidence="1 2">
    <name type="scientific">Pseudomonas aeruginosa</name>
    <dbReference type="NCBI Taxonomy" id="287"/>
    <lineage>
        <taxon>Bacteria</taxon>
        <taxon>Pseudomonadati</taxon>
        <taxon>Pseudomonadota</taxon>
        <taxon>Gammaproteobacteria</taxon>
        <taxon>Pseudomonadales</taxon>
        <taxon>Pseudomonadaceae</taxon>
        <taxon>Pseudomonas</taxon>
    </lineage>
</organism>
<dbReference type="RefSeq" id="WP_065085819.1">
    <property type="nucleotide sequence ID" value="NZ_NFFZ01000004.1"/>
</dbReference>